<comment type="caution">
    <text evidence="1">The sequence shown here is derived from an EMBL/GenBank/DDBJ whole genome shotgun (WGS) entry which is preliminary data.</text>
</comment>
<keyword evidence="2" id="KW-1185">Reference proteome</keyword>
<sequence>MRTLEILLERRWILKSRDRELYYQMKDELGTVKRFLMEKLGYQVIVNSYLVKVEKMPAKPENWMGILEFNRKIEYVFLCLILMFLEEKEAEEQFVLSELTEYVQGQYQEEQIDWTVYRYRRHLVKVIKYCVGCGMLNVNDGSEESFAKDDTSEVLYENTGVSRYFMKNFTQDIMGYSSPEDFEKQEWIDVDEDRGIVRRQRVYRRLLMTMGMYKNAETEEDFAYVRNYRNMIQGDLEEYLDCELHVHRTSAFLVLGDECRMGRCFPEENTLSDIVMLIHGIIGEWIRDGRIEPGVQEEIRLPREKFREILESCKERYGKGFIKTYRDMTTGEFCGEVQAYMTELGLIEQDRQDVRISTAAGKIAGRYPKDFLENGGRDE</sequence>
<organism evidence="1 2">
    <name type="scientific">Dorea acetigenes</name>
    <dbReference type="NCBI Taxonomy" id="2981787"/>
    <lineage>
        <taxon>Bacteria</taxon>
        <taxon>Bacillati</taxon>
        <taxon>Bacillota</taxon>
        <taxon>Clostridia</taxon>
        <taxon>Lachnospirales</taxon>
        <taxon>Lachnospiraceae</taxon>
        <taxon>Dorea</taxon>
    </lineage>
</organism>
<gene>
    <name evidence="1" type="ORF">OCV99_10340</name>
</gene>
<proteinExistence type="predicted"/>
<evidence type="ECO:0000313" key="2">
    <source>
        <dbReference type="Proteomes" id="UP001652431"/>
    </source>
</evidence>
<dbReference type="NCBIfam" id="TIGR02678">
    <property type="entry name" value="TIGR02678 family protein"/>
    <property type="match status" value="1"/>
</dbReference>
<dbReference type="Proteomes" id="UP001652431">
    <property type="component" value="Unassembled WGS sequence"/>
</dbReference>
<name>A0ABT2RNG9_9FIRM</name>
<evidence type="ECO:0000313" key="1">
    <source>
        <dbReference type="EMBL" id="MCU6686940.1"/>
    </source>
</evidence>
<dbReference type="InterPro" id="IPR013494">
    <property type="entry name" value="CHP02678"/>
</dbReference>
<reference evidence="1 2" key="1">
    <citation type="journal article" date="2021" name="ISME Commun">
        <title>Automated analysis of genomic sequences facilitates high-throughput and comprehensive description of bacteria.</title>
        <authorList>
            <person name="Hitch T.C.A."/>
        </authorList>
    </citation>
    <scope>NUCLEOTIDE SEQUENCE [LARGE SCALE GENOMIC DNA]</scope>
    <source>
        <strain evidence="1 2">Sanger_03</strain>
    </source>
</reference>
<dbReference type="EMBL" id="JAOQJU010000011">
    <property type="protein sequence ID" value="MCU6686940.1"/>
    <property type="molecule type" value="Genomic_DNA"/>
</dbReference>
<dbReference type="RefSeq" id="WP_158370372.1">
    <property type="nucleotide sequence ID" value="NZ_JAOQJU010000011.1"/>
</dbReference>
<accession>A0ABT2RNG9</accession>
<protein>
    <submittedName>
        <fullName evidence="1">TIGR02678 family protein</fullName>
    </submittedName>
</protein>
<dbReference type="Pfam" id="PF09661">
    <property type="entry name" value="DUF2398"/>
    <property type="match status" value="1"/>
</dbReference>